<dbReference type="Pfam" id="PF00270">
    <property type="entry name" value="DEAD"/>
    <property type="match status" value="2"/>
</dbReference>
<dbReference type="GO" id="GO:0005524">
    <property type="term" value="F:ATP binding"/>
    <property type="evidence" value="ECO:0007669"/>
    <property type="project" value="UniProtKB-KW"/>
</dbReference>
<dbReference type="Proteomes" id="UP000294028">
    <property type="component" value="Unassembled WGS sequence"/>
</dbReference>
<proteinExistence type="predicted"/>
<dbReference type="SUPFAM" id="SSF52540">
    <property type="entry name" value="P-loop containing nucleoside triphosphate hydrolases"/>
    <property type="match status" value="1"/>
</dbReference>
<comment type="caution">
    <text evidence="8">The sequence shown here is derived from an EMBL/GenBank/DDBJ whole genome shotgun (WGS) entry which is preliminary data.</text>
</comment>
<dbReference type="GO" id="GO:0006289">
    <property type="term" value="P:nucleotide-excision repair"/>
    <property type="evidence" value="ECO:0007669"/>
    <property type="project" value="TreeGrafter"/>
</dbReference>
<evidence type="ECO:0000313" key="8">
    <source>
        <dbReference type="EMBL" id="RYJ08309.1"/>
    </source>
</evidence>
<keyword evidence="8" id="KW-0347">Helicase</keyword>
<dbReference type="InterPro" id="IPR001650">
    <property type="entry name" value="Helicase_C-like"/>
</dbReference>
<dbReference type="InterPro" id="IPR014001">
    <property type="entry name" value="Helicase_ATP-bd"/>
</dbReference>
<name>A0A482T8R3_9EURY</name>
<keyword evidence="1" id="KW-0547">Nucleotide-binding</keyword>
<dbReference type="InterPro" id="IPR014013">
    <property type="entry name" value="Helic_SF1/SF2_ATP-bd_DinG/Rad3"/>
</dbReference>
<dbReference type="GO" id="GO:0036297">
    <property type="term" value="P:interstrand cross-link repair"/>
    <property type="evidence" value="ECO:0007669"/>
    <property type="project" value="TreeGrafter"/>
</dbReference>
<dbReference type="PANTHER" id="PTHR47957">
    <property type="entry name" value="ATP-DEPENDENT HELICASE HRQ1"/>
    <property type="match status" value="1"/>
</dbReference>
<evidence type="ECO:0000256" key="3">
    <source>
        <dbReference type="ARBA" id="ARBA00022840"/>
    </source>
</evidence>
<dbReference type="EMBL" id="RZHH01000003">
    <property type="protein sequence ID" value="RYJ08309.1"/>
    <property type="molecule type" value="Genomic_DNA"/>
</dbReference>
<keyword evidence="3" id="KW-0067">ATP-binding</keyword>
<evidence type="ECO:0000259" key="6">
    <source>
        <dbReference type="PROSITE" id="PS51193"/>
    </source>
</evidence>
<evidence type="ECO:0000259" key="5">
    <source>
        <dbReference type="PROSITE" id="PS51192"/>
    </source>
</evidence>
<evidence type="ECO:0000256" key="2">
    <source>
        <dbReference type="ARBA" id="ARBA00022801"/>
    </source>
</evidence>
<dbReference type="Gene3D" id="3.40.50.300">
    <property type="entry name" value="P-loop containing nucleotide triphosphate hydrolases"/>
    <property type="match status" value="2"/>
</dbReference>
<organism evidence="8 9">
    <name type="scientific">Halogeometricum borinquense</name>
    <dbReference type="NCBI Taxonomy" id="60847"/>
    <lineage>
        <taxon>Archaea</taxon>
        <taxon>Methanobacteriati</taxon>
        <taxon>Methanobacteriota</taxon>
        <taxon>Stenosarchaea group</taxon>
        <taxon>Halobacteria</taxon>
        <taxon>Halobacteriales</taxon>
        <taxon>Haloferacaceae</taxon>
        <taxon>Halogeometricum</taxon>
    </lineage>
</organism>
<dbReference type="PROSITE" id="PS51193">
    <property type="entry name" value="HELICASE_ATP_BIND_2"/>
    <property type="match status" value="1"/>
</dbReference>
<dbReference type="InterPro" id="IPR027417">
    <property type="entry name" value="P-loop_NTPase"/>
</dbReference>
<evidence type="ECO:0000256" key="1">
    <source>
        <dbReference type="ARBA" id="ARBA00022741"/>
    </source>
</evidence>
<feature type="domain" description="Helicase ATP-binding" evidence="6">
    <location>
        <begin position="87"/>
        <end position="359"/>
    </location>
</feature>
<feature type="domain" description="Helicase C-terminal" evidence="7">
    <location>
        <begin position="403"/>
        <end position="590"/>
    </location>
</feature>
<feature type="region of interest" description="Disordered" evidence="4">
    <location>
        <begin position="57"/>
        <end position="77"/>
    </location>
</feature>
<protein>
    <submittedName>
        <fullName evidence="8">DEAD/DEAH box helicase</fullName>
    </submittedName>
</protein>
<reference evidence="8 9" key="1">
    <citation type="submission" date="2018-12" db="EMBL/GenBank/DDBJ databases">
        <title>Genome analysis provides insights into bioremediation potentialities of Halogeometricum borinquense strain N11.</title>
        <authorList>
            <person name="Najjari A."/>
            <person name="Youssef N."/>
            <person name="Fhoula I."/>
            <person name="Ben Dhia O."/>
            <person name="Mahjoubi M."/>
            <person name="Ouzari H.I."/>
            <person name="Cherif A."/>
        </authorList>
    </citation>
    <scope>NUCLEOTIDE SEQUENCE [LARGE SCALE GENOMIC DNA]</scope>
    <source>
        <strain evidence="8 9">N11</strain>
    </source>
</reference>
<evidence type="ECO:0000313" key="9">
    <source>
        <dbReference type="Proteomes" id="UP000294028"/>
    </source>
</evidence>
<keyword evidence="2" id="KW-0378">Hydrolase</keyword>
<evidence type="ECO:0000259" key="7">
    <source>
        <dbReference type="PROSITE" id="PS51194"/>
    </source>
</evidence>
<evidence type="ECO:0000256" key="4">
    <source>
        <dbReference type="SAM" id="MobiDB-lite"/>
    </source>
</evidence>
<sequence length="1406" mass="161146">MKYADRFSNFDRFDQSGSDTDQISHLLESTLHNLQIFDANQDKDDLSRLVDAVKYTSKPKKRRPDLEPEDPESIDERTNDICRILDPVVDQGDDFIPVGFQKQSWETIEDQLNQSREDGNSRVSLITGSTGLGKTEGFLGPLLYDLTTGEQDTVIFVYPRRALLQDQFGRILRHLHHIREDSHFDADRFSQKPLSIGLWHGGIPHSKKEVHTSSSLSHPRNDIFSLTECWCKNEDGTNKPFFLNSDRQWYNLRCPSGHRFDNDEVVLHRKGIRHNTPNVILTTLESLELFSVKPNYEIINKADTIVFDEVHLLNGIYGAHASQIIRNIKHILETEEERQPQLVASSATLKSGSQFASKLFGVDDDFVQTVEPTKGEDYTVGKGDREHYYFILSSEEASLASTYIQQVMMLAHSQLQKDGTRHKILSFIDSISQVNQRHTQFVDADQNRELYKLHTAENRADLMPAEDWKHLSKETKYDFIDDSVNATKIYSDSKLSASQVINDDLIMSTGVLEVGMDIPDVKYITQYRTPWDLSSFVQRAGRAARKRNQDSHIMTFLSQRTGDTNLFYRADRFLDDDLVNSLNTKNHIINWIHEKYRDFYDVSKDALEKDTDNAEEVNEYFLEQFLNESLNIPRFKTFIDDPNEELNEVLSEASYSTLLNSDEISSIIAELEDKKETTQDEIKPLYKFIGIADDQIFFKDEPFEHLKSRFIEQGKNIVAELEKRVRELDQTQVDTKHVDRIFSEINSLLDAASDETNPQKTFNKLGAQLVRADGELSYLETELDAENVTLENTKLTSFKKSVDALNQLDEERVREISRRQKRIYYLQQVLNELDTYNSTPYPFASLWAVKALMRAAYYFDRYERFCSKDPDRVMYFVPPDYFSNAGQTFEVQHTGSNGDVEEESITSLLYKYAPYNNTYQENGRDMVVFQPDVKLVNEDESEYDYEFDFDTKTTTDYKDKLRLRQPTSINVDTIPDRSREQGQALAGYCPECYELFPKGVNECPAHQKRKTGKIHSTLITDPHLSNTEPDSENSCGDLEIVNANGNIAIDAVELQIRPFFYSSSKDKYLPKTDDKRDELVNCPDPRIGFSIETRSIRWDVKQLVNKIWDLDMQSQVSAFKPDCSDKIPYYTAAQFLLMVVADVSGSNPSQLFYGYMNDEDNSDNEESSGEVFVFERTEGGQGIVDLVPAMLEQNPSLIRDAIYRVGYDTAFEAESLWANQEFFEEIKSIVGNSGPISASNQSEISTLVEQSTDVPETISEKITEEIISDEQNFQQLVSDHNLTRNKARKIKHRLAQRVISGDLRLKDIDDDREAARKIENLLPSQLSSEVDSLLTVARLLVPTAVDGCTNNLHTANPVYTKDQEDMLSYTVLKQLRESAILVDDGEIVELFGHRLADPISVESDSP</sequence>
<dbReference type="GO" id="GO:0003676">
    <property type="term" value="F:nucleic acid binding"/>
    <property type="evidence" value="ECO:0007669"/>
    <property type="project" value="InterPro"/>
</dbReference>
<gene>
    <name evidence="8" type="ORF">ELS19_17290</name>
</gene>
<dbReference type="SMART" id="SM00487">
    <property type="entry name" value="DEXDc"/>
    <property type="match status" value="1"/>
</dbReference>
<dbReference type="GO" id="GO:0016787">
    <property type="term" value="F:hydrolase activity"/>
    <property type="evidence" value="ECO:0007669"/>
    <property type="project" value="UniProtKB-KW"/>
</dbReference>
<feature type="domain" description="Helicase ATP-binding" evidence="5">
    <location>
        <begin position="115"/>
        <end position="367"/>
    </location>
</feature>
<dbReference type="SMART" id="SM00490">
    <property type="entry name" value="HELICc"/>
    <property type="match status" value="1"/>
</dbReference>
<dbReference type="PANTHER" id="PTHR47957:SF3">
    <property type="entry name" value="ATP-DEPENDENT HELICASE HRQ1"/>
    <property type="match status" value="1"/>
</dbReference>
<accession>A0A482T8R3</accession>
<dbReference type="InterPro" id="IPR011545">
    <property type="entry name" value="DEAD/DEAH_box_helicase_dom"/>
</dbReference>
<dbReference type="RefSeq" id="WP_129786186.1">
    <property type="nucleotide sequence ID" value="NZ_RZHH01000003.1"/>
</dbReference>
<dbReference type="PROSITE" id="PS51194">
    <property type="entry name" value="HELICASE_CTER"/>
    <property type="match status" value="1"/>
</dbReference>
<dbReference type="PROSITE" id="PS51192">
    <property type="entry name" value="HELICASE_ATP_BIND_1"/>
    <property type="match status" value="1"/>
</dbReference>
<dbReference type="GO" id="GO:0043138">
    <property type="term" value="F:3'-5' DNA helicase activity"/>
    <property type="evidence" value="ECO:0007669"/>
    <property type="project" value="TreeGrafter"/>
</dbReference>
<dbReference type="Pfam" id="PF00271">
    <property type="entry name" value="Helicase_C"/>
    <property type="match status" value="1"/>
</dbReference>